<dbReference type="EMBL" id="CVRI01000073">
    <property type="protein sequence ID" value="CRL07790.1"/>
    <property type="molecule type" value="Genomic_DNA"/>
</dbReference>
<feature type="compositionally biased region" description="Acidic residues" evidence="1">
    <location>
        <begin position="589"/>
        <end position="600"/>
    </location>
</feature>
<gene>
    <name evidence="2" type="ORF">CLUMA_CG020744</name>
</gene>
<feature type="compositionally biased region" description="Low complexity" evidence="1">
    <location>
        <begin position="395"/>
        <end position="409"/>
    </location>
</feature>
<name>A0A1J1J8K0_9DIPT</name>
<feature type="compositionally biased region" description="Polar residues" evidence="1">
    <location>
        <begin position="346"/>
        <end position="368"/>
    </location>
</feature>
<evidence type="ECO:0000256" key="1">
    <source>
        <dbReference type="SAM" id="MobiDB-lite"/>
    </source>
</evidence>
<dbReference type="Proteomes" id="UP000183832">
    <property type="component" value="Unassembled WGS sequence"/>
</dbReference>
<sequence length="600" mass="69678">MPIICQEEKEERRKQTGLTIYHNDKQPFSDEQQKYRSENRHHQQHPTSSVEHELRDFDRIQITDKEDAATRIMTYESEIKTNNSMAEGSSDDIVGSEEGTKAINNGNEASAVSLNDKINEIYRKIEKIEGDYYDGKGKIIEISERRMSSSSLNDSARIETLSINDSPDIRNDEAKVNSPQNIQQLETFHENIQRPVSIENNIYETDENEWPEASNGNEIKSQETSKADYNYENFVADENQQNFIPSQAYDDALTTENDYTSTLQAYQNQGEFGQVQHHMADLKRTCKFWFLGYDASDVQTNNAIYDNAQYSYDSTQQNYENYVDPQQNQQQQQQESEYVYSHHDNTQQQDENSFNPSHSQQLDSNYQHGNYDDAQEISSNYTNDFDAGVYYDYDQSQQQQQQPQTYYDDPNYSHEQSEEYQEQTPQLYYENIDNNKVEMNQEQPNDDNFEYSENIAYNLSSDENHSQQIIETPQTDIYNISNSDMNVYESQPTSEMMPLETVNYEQIPEQNYENVAKMSAVGDESTTNMTSLSELSNPLNINSEREKDFNDSNRPSKKDDIKLVKQLLDSESDDTTTRSNLLKTSIKEETDESDFDISAS</sequence>
<feature type="region of interest" description="Disordered" evidence="1">
    <location>
        <begin position="324"/>
        <end position="378"/>
    </location>
</feature>
<feature type="compositionally biased region" description="Basic and acidic residues" evidence="1">
    <location>
        <begin position="22"/>
        <end position="41"/>
    </location>
</feature>
<proteinExistence type="predicted"/>
<reference evidence="2 3" key="1">
    <citation type="submission" date="2015-04" db="EMBL/GenBank/DDBJ databases">
        <authorList>
            <person name="Syromyatnikov M.Y."/>
            <person name="Popov V.N."/>
        </authorList>
    </citation>
    <scope>NUCLEOTIDE SEQUENCE [LARGE SCALE GENOMIC DNA]</scope>
</reference>
<evidence type="ECO:0000313" key="3">
    <source>
        <dbReference type="Proteomes" id="UP000183832"/>
    </source>
</evidence>
<feature type="compositionally biased region" description="Basic and acidic residues" evidence="1">
    <location>
        <begin position="1"/>
        <end position="14"/>
    </location>
</feature>
<feature type="compositionally biased region" description="Basic and acidic residues" evidence="1">
    <location>
        <begin position="543"/>
        <end position="563"/>
    </location>
</feature>
<accession>A0A1J1J8K0</accession>
<feature type="region of interest" description="Disordered" evidence="1">
    <location>
        <begin position="395"/>
        <end position="419"/>
    </location>
</feature>
<keyword evidence="3" id="KW-1185">Reference proteome</keyword>
<feature type="region of interest" description="Disordered" evidence="1">
    <location>
        <begin position="1"/>
        <end position="55"/>
    </location>
</feature>
<protein>
    <submittedName>
        <fullName evidence="2">CLUMA_CG020744, isoform A</fullName>
    </submittedName>
</protein>
<feature type="compositionally biased region" description="Polar residues" evidence="1">
    <location>
        <begin position="524"/>
        <end position="542"/>
    </location>
</feature>
<evidence type="ECO:0000313" key="2">
    <source>
        <dbReference type="EMBL" id="CRL07790.1"/>
    </source>
</evidence>
<feature type="region of interest" description="Disordered" evidence="1">
    <location>
        <begin position="523"/>
        <end position="600"/>
    </location>
</feature>
<dbReference type="AlphaFoldDB" id="A0A1J1J8K0"/>
<organism evidence="2 3">
    <name type="scientific">Clunio marinus</name>
    <dbReference type="NCBI Taxonomy" id="568069"/>
    <lineage>
        <taxon>Eukaryota</taxon>
        <taxon>Metazoa</taxon>
        <taxon>Ecdysozoa</taxon>
        <taxon>Arthropoda</taxon>
        <taxon>Hexapoda</taxon>
        <taxon>Insecta</taxon>
        <taxon>Pterygota</taxon>
        <taxon>Neoptera</taxon>
        <taxon>Endopterygota</taxon>
        <taxon>Diptera</taxon>
        <taxon>Nematocera</taxon>
        <taxon>Chironomoidea</taxon>
        <taxon>Chironomidae</taxon>
        <taxon>Clunio</taxon>
    </lineage>
</organism>